<evidence type="ECO:0000313" key="3">
    <source>
        <dbReference type="EMBL" id="ABY34906.1"/>
    </source>
</evidence>
<feature type="compositionally biased region" description="Pro residues" evidence="1">
    <location>
        <begin position="49"/>
        <end position="58"/>
    </location>
</feature>
<dbReference type="RefSeq" id="WP_012257560.1">
    <property type="nucleotide sequence ID" value="NC_010175.1"/>
</dbReference>
<dbReference type="InterPro" id="IPR005590">
    <property type="entry name" value="DUF333"/>
</dbReference>
<feature type="signal peptide" evidence="2">
    <location>
        <begin position="1"/>
        <end position="28"/>
    </location>
</feature>
<feature type="compositionally biased region" description="Low complexity" evidence="1">
    <location>
        <begin position="32"/>
        <end position="48"/>
    </location>
</feature>
<dbReference type="PANTHER" id="PTHR38008:SF2">
    <property type="entry name" value="HEMOLYSIN"/>
    <property type="match status" value="1"/>
</dbReference>
<keyword evidence="4" id="KW-1185">Reference proteome</keyword>
<dbReference type="STRING" id="324602.Caur_1689"/>
<reference evidence="4" key="1">
    <citation type="journal article" date="2011" name="BMC Genomics">
        <title>Complete genome sequence of the filamentous anoxygenic phototrophic bacterium Chloroflexus aurantiacus.</title>
        <authorList>
            <person name="Tang K.H."/>
            <person name="Barry K."/>
            <person name="Chertkov O."/>
            <person name="Dalin E."/>
            <person name="Han C.S."/>
            <person name="Hauser L.J."/>
            <person name="Honchak B.M."/>
            <person name="Karbach L.E."/>
            <person name="Land M.L."/>
            <person name="Lapidus A."/>
            <person name="Larimer F.W."/>
            <person name="Mikhailova N."/>
            <person name="Pitluck S."/>
            <person name="Pierson B.K."/>
            <person name="Blankenship R.E."/>
        </authorList>
    </citation>
    <scope>NUCLEOTIDE SEQUENCE [LARGE SCALE GENOMIC DNA]</scope>
    <source>
        <strain evidence="4">ATCC 29366 / DSM 635 / J-10-fl</strain>
    </source>
</reference>
<dbReference type="PANTHER" id="PTHR38008">
    <property type="entry name" value="HEMOLYSIN-RELATED"/>
    <property type="match status" value="1"/>
</dbReference>
<dbReference type="EnsemblBacteria" id="ABY34906">
    <property type="protein sequence ID" value="ABY34906"/>
    <property type="gene ID" value="Caur_1689"/>
</dbReference>
<feature type="chain" id="PRO_5002745729" description="DUF333 domain-containing protein" evidence="2">
    <location>
        <begin position="29"/>
        <end position="512"/>
    </location>
</feature>
<protein>
    <recommendedName>
        <fullName evidence="5">DUF333 domain-containing protein</fullName>
    </recommendedName>
</protein>
<dbReference type="Proteomes" id="UP000002008">
    <property type="component" value="Chromosome"/>
</dbReference>
<evidence type="ECO:0000256" key="1">
    <source>
        <dbReference type="SAM" id="MobiDB-lite"/>
    </source>
</evidence>
<name>A9WCB5_CHLAA</name>
<evidence type="ECO:0008006" key="5">
    <source>
        <dbReference type="Google" id="ProtNLM"/>
    </source>
</evidence>
<organism evidence="3 4">
    <name type="scientific">Chloroflexus aurantiacus (strain ATCC 29366 / DSM 635 / J-10-fl)</name>
    <dbReference type="NCBI Taxonomy" id="324602"/>
    <lineage>
        <taxon>Bacteria</taxon>
        <taxon>Bacillati</taxon>
        <taxon>Chloroflexota</taxon>
        <taxon>Chloroflexia</taxon>
        <taxon>Chloroflexales</taxon>
        <taxon>Chloroflexineae</taxon>
        <taxon>Chloroflexaceae</taxon>
        <taxon>Chloroflexus</taxon>
    </lineage>
</organism>
<proteinExistence type="predicted"/>
<dbReference type="HOGENOM" id="CLU_531793_0_0_0"/>
<sequence>MRPATISRYSLLGLIISFLMFSAGCTWAPAATSSPTAQPITATATPDRQPTPEPPRPTVAPMIGLANPAARYCIEQGGQVEIQTTADGAQLGLCVFNDGTVCEEWAFLRGECAPGQQYQIDSNAVSDTTTLDPVVRELFALVKAELPPQAFDSFAAQPLPSTPERQLWAVYSTGMRNFDLDPPVPHFIAVYAYTNEHWQLLSRQNLVSVSEEDGSSLEPDFIGAVRQVKISPDRIWLQVEGGLGAHSGSYHLFSFAADTLRLELAAYASSPGVGSIADLDGDGIAEVVLDRSERYIFCYACGVYYPFYQVYAWENGSMVERTISELVPQYQTAPYAEQNGQAVTFAQTDLWAEALTAINAAVAAAGSADPPTTGGSLRWNQRLIQKMHDAHLEAIVNSAFPLLNRVFYGDYNGVVDQMRQTAPAEIFSTKSPLIVGTVAEGWETTLGEHLISATERVLAIQPDRAEVFFVQAWGRFLVDATDPAIATDLDRAAQLQPDTPLFVESATWWKNR</sequence>
<dbReference type="PATRIC" id="fig|324602.8.peg.1929"/>
<evidence type="ECO:0000256" key="2">
    <source>
        <dbReference type="SAM" id="SignalP"/>
    </source>
</evidence>
<dbReference type="KEGG" id="cau:Caur_1689"/>
<keyword evidence="2" id="KW-0732">Signal</keyword>
<feature type="region of interest" description="Disordered" evidence="1">
    <location>
        <begin position="32"/>
        <end position="60"/>
    </location>
</feature>
<dbReference type="PROSITE" id="PS51257">
    <property type="entry name" value="PROKAR_LIPOPROTEIN"/>
    <property type="match status" value="1"/>
</dbReference>
<dbReference type="EMBL" id="CP000909">
    <property type="protein sequence ID" value="ABY34906.1"/>
    <property type="molecule type" value="Genomic_DNA"/>
</dbReference>
<dbReference type="AlphaFoldDB" id="A9WCB5"/>
<dbReference type="eggNOG" id="COG3042">
    <property type="taxonomic scope" value="Bacteria"/>
</dbReference>
<accession>A9WCB5</accession>
<dbReference type="InParanoid" id="A9WCB5"/>
<dbReference type="Pfam" id="PF03891">
    <property type="entry name" value="DUF333"/>
    <property type="match status" value="1"/>
</dbReference>
<gene>
    <name evidence="3" type="ordered locus">Caur_1689</name>
</gene>
<evidence type="ECO:0000313" key="4">
    <source>
        <dbReference type="Proteomes" id="UP000002008"/>
    </source>
</evidence>